<accession>A0A0G0MGW9</accession>
<name>A0A0G0MGW9_9BACT</name>
<evidence type="ECO:0000313" key="1">
    <source>
        <dbReference type="EMBL" id="KKR03289.1"/>
    </source>
</evidence>
<evidence type="ECO:0000313" key="2">
    <source>
        <dbReference type="Proteomes" id="UP000033935"/>
    </source>
</evidence>
<gene>
    <name evidence="1" type="ORF">UT30_C0033G0015</name>
</gene>
<dbReference type="EMBL" id="LBWG01000033">
    <property type="protein sequence ID" value="KKR03289.1"/>
    <property type="molecule type" value="Genomic_DNA"/>
</dbReference>
<comment type="caution">
    <text evidence="1">The sequence shown here is derived from an EMBL/GenBank/DDBJ whole genome shotgun (WGS) entry which is preliminary data.</text>
</comment>
<sequence length="61" mass="6821">MQKFKKASDIKTGVIGYGGVFNMGKKHLEQMKKVGMNPTAVMEIDEERLKAAKLDFPFCNA</sequence>
<dbReference type="AlphaFoldDB" id="A0A0G0MGW9"/>
<dbReference type="Proteomes" id="UP000033935">
    <property type="component" value="Unassembled WGS sequence"/>
</dbReference>
<proteinExistence type="predicted"/>
<dbReference type="Gene3D" id="3.40.50.720">
    <property type="entry name" value="NAD(P)-binding Rossmann-like Domain"/>
    <property type="match status" value="1"/>
</dbReference>
<reference evidence="1 2" key="1">
    <citation type="journal article" date="2015" name="Nature">
        <title>rRNA introns, odd ribosomes, and small enigmatic genomes across a large radiation of phyla.</title>
        <authorList>
            <person name="Brown C.T."/>
            <person name="Hug L.A."/>
            <person name="Thomas B.C."/>
            <person name="Sharon I."/>
            <person name="Castelle C.J."/>
            <person name="Singh A."/>
            <person name="Wilkins M.J."/>
            <person name="Williams K.H."/>
            <person name="Banfield J.F."/>
        </authorList>
    </citation>
    <scope>NUCLEOTIDE SEQUENCE [LARGE SCALE GENOMIC DNA]</scope>
</reference>
<organism evidence="1 2">
    <name type="scientific">Candidatus Uhrbacteria bacterium GW2011_GWF2_39_13</name>
    <dbReference type="NCBI Taxonomy" id="1618995"/>
    <lineage>
        <taxon>Bacteria</taxon>
        <taxon>Candidatus Uhriibacteriota</taxon>
    </lineage>
</organism>
<protein>
    <submittedName>
        <fullName evidence="1">Oxidoreductase domain protein</fullName>
    </submittedName>
</protein>